<evidence type="ECO:0000256" key="2">
    <source>
        <dbReference type="ARBA" id="ARBA00022448"/>
    </source>
</evidence>
<dbReference type="OrthoDB" id="9796185at2"/>
<evidence type="ECO:0000313" key="9">
    <source>
        <dbReference type="EMBL" id="ALE03161.1"/>
    </source>
</evidence>
<dbReference type="NCBIfam" id="TIGR01145">
    <property type="entry name" value="ATP_synt_delta"/>
    <property type="match status" value="1"/>
</dbReference>
<evidence type="ECO:0000256" key="3">
    <source>
        <dbReference type="ARBA" id="ARBA00022781"/>
    </source>
</evidence>
<dbReference type="Pfam" id="PF00213">
    <property type="entry name" value="OSCP"/>
    <property type="match status" value="1"/>
</dbReference>
<keyword evidence="6 8" id="KW-0139">CF(1)</keyword>
<keyword evidence="4 8" id="KW-0406">Ion transport</keyword>
<organism evidence="9 10">
    <name type="scientific">Bartonella ancashensis</name>
    <dbReference type="NCBI Taxonomy" id="1318743"/>
    <lineage>
        <taxon>Bacteria</taxon>
        <taxon>Pseudomonadati</taxon>
        <taxon>Pseudomonadota</taxon>
        <taxon>Alphaproteobacteria</taxon>
        <taxon>Hyphomicrobiales</taxon>
        <taxon>Bartonellaceae</taxon>
        <taxon>Bartonella</taxon>
    </lineage>
</organism>
<dbReference type="Gene3D" id="1.10.520.20">
    <property type="entry name" value="N-terminal domain of the delta subunit of the F1F0-ATP synthase"/>
    <property type="match status" value="1"/>
</dbReference>
<name>A0A0M3T2N6_9HYPH</name>
<evidence type="ECO:0000256" key="7">
    <source>
        <dbReference type="ARBA" id="ARBA00023310"/>
    </source>
</evidence>
<comment type="similarity">
    <text evidence="8">Belongs to the ATPase delta chain family.</text>
</comment>
<evidence type="ECO:0000256" key="6">
    <source>
        <dbReference type="ARBA" id="ARBA00023196"/>
    </source>
</evidence>
<dbReference type="RefSeq" id="WP_053943794.1">
    <property type="nucleotide sequence ID" value="NZ_CP010401.1"/>
</dbReference>
<keyword evidence="10" id="KW-1185">Reference proteome</keyword>
<dbReference type="GO" id="GO:0016787">
    <property type="term" value="F:hydrolase activity"/>
    <property type="evidence" value="ECO:0007669"/>
    <property type="project" value="UniProtKB-KW"/>
</dbReference>
<dbReference type="GO" id="GO:0046933">
    <property type="term" value="F:proton-transporting ATP synthase activity, rotational mechanism"/>
    <property type="evidence" value="ECO:0007669"/>
    <property type="project" value="UniProtKB-UniRule"/>
</dbReference>
<keyword evidence="9" id="KW-0378">Hydrolase</keyword>
<dbReference type="HAMAP" id="MF_01416">
    <property type="entry name" value="ATP_synth_delta_bact"/>
    <property type="match status" value="1"/>
</dbReference>
<dbReference type="KEGG" id="banc:PU02_0347"/>
<evidence type="ECO:0000256" key="8">
    <source>
        <dbReference type="HAMAP-Rule" id="MF_01416"/>
    </source>
</evidence>
<proteinExistence type="inferred from homology"/>
<dbReference type="InterPro" id="IPR020781">
    <property type="entry name" value="ATPase_OSCP/d_CS"/>
</dbReference>
<dbReference type="InterPro" id="IPR026015">
    <property type="entry name" value="ATP_synth_OSCP/delta_N_sf"/>
</dbReference>
<keyword evidence="7 8" id="KW-0066">ATP synthesis</keyword>
<dbReference type="GO" id="GO:0045259">
    <property type="term" value="C:proton-transporting ATP synthase complex"/>
    <property type="evidence" value="ECO:0007669"/>
    <property type="project" value="UniProtKB-KW"/>
</dbReference>
<evidence type="ECO:0000313" key="10">
    <source>
        <dbReference type="Proteomes" id="UP000057213"/>
    </source>
</evidence>
<dbReference type="GO" id="GO:0005886">
    <property type="term" value="C:plasma membrane"/>
    <property type="evidence" value="ECO:0007669"/>
    <property type="project" value="UniProtKB-SubCell"/>
</dbReference>
<keyword evidence="5 8" id="KW-0472">Membrane</keyword>
<comment type="subcellular location">
    <subcellularLocation>
        <location evidence="8">Cell membrane</location>
        <topology evidence="8">Peripheral membrane protein</topology>
    </subcellularLocation>
    <subcellularLocation>
        <location evidence="1">Membrane</location>
    </subcellularLocation>
</comment>
<evidence type="ECO:0000256" key="4">
    <source>
        <dbReference type="ARBA" id="ARBA00023065"/>
    </source>
</evidence>
<dbReference type="PRINTS" id="PR00125">
    <property type="entry name" value="ATPASEDELTA"/>
</dbReference>
<dbReference type="InterPro" id="IPR000711">
    <property type="entry name" value="ATPase_OSCP/dsu"/>
</dbReference>
<dbReference type="PROSITE" id="PS00389">
    <property type="entry name" value="ATPASE_DELTA"/>
    <property type="match status" value="1"/>
</dbReference>
<sequence>MSDSFSFLSLPLVSQRYADALFGLVREAGCVDDVEKILVSFHAVLDQNEALKLFLKNPFFSAKEQVGVFTSICKNMGVANEGAGKIVRNFLHVVAVNRRLSALSGILHAFRRRVASFRKEVSVQVISARQLDVHQKEKLCTTLENILGGKVILQSVIDPTILGGLVVRFGSYQVDASLITKLLSLKLALKKEVS</sequence>
<dbReference type="EMBL" id="CP010401">
    <property type="protein sequence ID" value="ALE03161.1"/>
    <property type="molecule type" value="Genomic_DNA"/>
</dbReference>
<dbReference type="PANTHER" id="PTHR11910">
    <property type="entry name" value="ATP SYNTHASE DELTA CHAIN"/>
    <property type="match status" value="1"/>
</dbReference>
<dbReference type="SUPFAM" id="SSF47928">
    <property type="entry name" value="N-terminal domain of the delta subunit of the F1F0-ATP synthase"/>
    <property type="match status" value="1"/>
</dbReference>
<accession>A0A0M3T2N6</accession>
<dbReference type="PATRIC" id="fig|1318743.3.peg.358"/>
<evidence type="ECO:0000256" key="5">
    <source>
        <dbReference type="ARBA" id="ARBA00023136"/>
    </source>
</evidence>
<dbReference type="STRING" id="1318743.PU02_0347"/>
<reference evidence="9 10" key="1">
    <citation type="journal article" date="2015" name="Genome Announc.">
        <title>Complete Genome Sequence of Bartonella ancashensis Strain 20.00, Isolated from the Blood of a Patient with Verruga Peruana.</title>
        <authorList>
            <person name="Hang J."/>
            <person name="Mullins K.E."/>
            <person name="Clifford R.J."/>
            <person name="Onmus-Leone F."/>
            <person name="Yang Y."/>
            <person name="Jiang J."/>
            <person name="Leguia M."/>
            <person name="Kasper M.R."/>
            <person name="Maguina C."/>
            <person name="Lesho E.P."/>
            <person name="Jarman R.G."/>
            <person name="Richards A.L."/>
            <person name="Blazes D."/>
        </authorList>
    </citation>
    <scope>NUCLEOTIDE SEQUENCE [LARGE SCALE GENOMIC DNA]</scope>
    <source>
        <strain evidence="9 10">20.00</strain>
    </source>
</reference>
<keyword evidence="3 8" id="KW-0375">Hydrogen ion transport</keyword>
<keyword evidence="2 8" id="KW-0813">Transport</keyword>
<gene>
    <name evidence="8" type="primary">atpH</name>
    <name evidence="9" type="ORF">PU02_0347</name>
</gene>
<keyword evidence="8" id="KW-1003">Cell membrane</keyword>
<dbReference type="Proteomes" id="UP000057213">
    <property type="component" value="Chromosome"/>
</dbReference>
<comment type="function">
    <text evidence="8">F(1)F(0) ATP synthase produces ATP from ADP in the presence of a proton or sodium gradient. F-type ATPases consist of two structural domains, F(1) containing the extramembraneous catalytic core and F(0) containing the membrane proton channel, linked together by a central stalk and a peripheral stalk. During catalysis, ATP synthesis in the catalytic domain of F(1) is coupled via a rotary mechanism of the central stalk subunits to proton translocation.</text>
</comment>
<protein>
    <recommendedName>
        <fullName evidence="8">ATP synthase subunit delta</fullName>
    </recommendedName>
    <alternativeName>
        <fullName evidence="8">ATP synthase F(1) sector subunit delta</fullName>
    </alternativeName>
    <alternativeName>
        <fullName evidence="8">F-type ATPase subunit delta</fullName>
        <shortName evidence="8">F-ATPase subunit delta</shortName>
    </alternativeName>
</protein>
<evidence type="ECO:0000256" key="1">
    <source>
        <dbReference type="ARBA" id="ARBA00004370"/>
    </source>
</evidence>
<dbReference type="AlphaFoldDB" id="A0A0M3T2N6"/>
<comment type="function">
    <text evidence="8">This protein is part of the stalk that links CF(0) to CF(1). It either transmits conformational changes from CF(0) to CF(1) or is implicated in proton conduction.</text>
</comment>